<evidence type="ECO:0000313" key="2">
    <source>
        <dbReference type="Proteomes" id="UP001239111"/>
    </source>
</evidence>
<protein>
    <submittedName>
        <fullName evidence="1">Uncharacterized protein</fullName>
    </submittedName>
</protein>
<organism evidence="1 2">
    <name type="scientific">Eretmocerus hayati</name>
    <dbReference type="NCBI Taxonomy" id="131215"/>
    <lineage>
        <taxon>Eukaryota</taxon>
        <taxon>Metazoa</taxon>
        <taxon>Ecdysozoa</taxon>
        <taxon>Arthropoda</taxon>
        <taxon>Hexapoda</taxon>
        <taxon>Insecta</taxon>
        <taxon>Pterygota</taxon>
        <taxon>Neoptera</taxon>
        <taxon>Endopterygota</taxon>
        <taxon>Hymenoptera</taxon>
        <taxon>Apocrita</taxon>
        <taxon>Proctotrupomorpha</taxon>
        <taxon>Chalcidoidea</taxon>
        <taxon>Aphelinidae</taxon>
        <taxon>Aphelininae</taxon>
        <taxon>Eretmocerus</taxon>
    </lineage>
</organism>
<dbReference type="EMBL" id="CM056741">
    <property type="protein sequence ID" value="KAJ8688522.1"/>
    <property type="molecule type" value="Genomic_DNA"/>
</dbReference>
<comment type="caution">
    <text evidence="1">The sequence shown here is derived from an EMBL/GenBank/DDBJ whole genome shotgun (WGS) entry which is preliminary data.</text>
</comment>
<proteinExistence type="predicted"/>
<gene>
    <name evidence="1" type="ORF">QAD02_024317</name>
</gene>
<accession>A0ACC2PYH9</accession>
<sequence length="550" mass="60091">MSKNRQDESNEMSELRPGARLVSNSVLDSSGYKPNSQISNQLLVSKLPPGNNSSSGTALQQPLQLPKPKQEGRKLFQYLATLVAGSIMAQSGMNLGWTSPVLPQLARNDSFIPGLDSEGEEVSWITSLMPLGAILGAVPSGKAADILGRKPAIGITVTPFLICWLMMLWAPFVNDRSLTTWILYGARFIGGIGAGAACVLVPVYIGEVAEPSIRGTLGTFFPIFFSLGIVFSYVAGSYLSYVVFNGTCAALLAPFLIAVVSFLPESPSWLVQRGRKADACKVLRLLRGPSYDVSQEITELIEESEQLQIKEGGLRDLLGTKAGRKALATSMGLMWFQQMCGIDAVLFYTVSIFEHAHSSIDPNVATIIIGFIEVVMGLIVAVTIDRFGRKPLLVFSGTAMTFCLGVLGYYYKLMEMEEDITSISWLPLTCIGLFNVVFSLGYGSVPYSIISELFPPETKGIAGSISIMTNWFLVFVVTRTFHVLTRMLNTSLTFWLFAAVCAVSALFAFVYVPETKGKTLQEIQTKLARRKRNRRRQDEEDESKAPTGPA</sequence>
<name>A0ACC2PYH9_9HYME</name>
<dbReference type="Proteomes" id="UP001239111">
    <property type="component" value="Chromosome 1"/>
</dbReference>
<reference evidence="1" key="1">
    <citation type="submission" date="2023-04" db="EMBL/GenBank/DDBJ databases">
        <title>A chromosome-level genome assembly of the parasitoid wasp Eretmocerus hayati.</title>
        <authorList>
            <person name="Zhong Y."/>
            <person name="Liu S."/>
            <person name="Liu Y."/>
        </authorList>
    </citation>
    <scope>NUCLEOTIDE SEQUENCE</scope>
    <source>
        <strain evidence="1">ZJU_SS_LIU_2023</strain>
    </source>
</reference>
<evidence type="ECO:0000313" key="1">
    <source>
        <dbReference type="EMBL" id="KAJ8688522.1"/>
    </source>
</evidence>
<keyword evidence="2" id="KW-1185">Reference proteome</keyword>